<dbReference type="PANTHER" id="PTHR40470">
    <property type="entry name" value="PHYTANOYL-COA DIOXYGENASE FAMILY PROTEIN (AFU_ORTHOLOGUE AFUA_2G15850)"/>
    <property type="match status" value="1"/>
</dbReference>
<keyword evidence="2" id="KW-1185">Reference proteome</keyword>
<dbReference type="SUPFAM" id="SSF51197">
    <property type="entry name" value="Clavaminate synthase-like"/>
    <property type="match status" value="1"/>
</dbReference>
<accession>A0A917X894</accession>
<reference evidence="1" key="2">
    <citation type="submission" date="2020-09" db="EMBL/GenBank/DDBJ databases">
        <authorList>
            <person name="Sun Q."/>
            <person name="Zhou Y."/>
        </authorList>
    </citation>
    <scope>NUCLEOTIDE SEQUENCE</scope>
    <source>
        <strain evidence="1">CGMCC 4.7110</strain>
    </source>
</reference>
<reference evidence="1" key="1">
    <citation type="journal article" date="2014" name="Int. J. Syst. Evol. Microbiol.">
        <title>Complete genome sequence of Corynebacterium casei LMG S-19264T (=DSM 44701T), isolated from a smear-ripened cheese.</title>
        <authorList>
            <consortium name="US DOE Joint Genome Institute (JGI-PGF)"/>
            <person name="Walter F."/>
            <person name="Albersmeier A."/>
            <person name="Kalinowski J."/>
            <person name="Ruckert C."/>
        </authorList>
    </citation>
    <scope>NUCLEOTIDE SEQUENCE</scope>
    <source>
        <strain evidence="1">CGMCC 4.7110</strain>
    </source>
</reference>
<dbReference type="GO" id="GO:0016706">
    <property type="term" value="F:2-oxoglutarate-dependent dioxygenase activity"/>
    <property type="evidence" value="ECO:0007669"/>
    <property type="project" value="UniProtKB-ARBA"/>
</dbReference>
<dbReference type="Pfam" id="PF05721">
    <property type="entry name" value="PhyH"/>
    <property type="match status" value="1"/>
</dbReference>
<evidence type="ECO:0008006" key="3">
    <source>
        <dbReference type="Google" id="ProtNLM"/>
    </source>
</evidence>
<evidence type="ECO:0000313" key="2">
    <source>
        <dbReference type="Proteomes" id="UP000653411"/>
    </source>
</evidence>
<sequence>MTSAQADAFRRDGFVRVPGLFSPAEVAPALAALEELRTTVLAGPEKHAVRYSSRPPGPIDVWGVSNIMTPELYDDRLAEVLAHPGLLGFVQEVLGPRLRFWTAHALWSPEMVDYELSWHKDNEEHEYHEASGRPTHVQFNVCLTADDAFRVVPGSHRRPLTDAEREEIGRLGSGELPGEVLVPCEAGDVLFFNHHAVHRGSCENGGPRRTLHMNLQAADEPVGGQTSWKFMREPGYLETVHPTLREMMRRTIEWDDAHPISRAEAMRRLRSKRDILARDAKGAR</sequence>
<dbReference type="EMBL" id="BMML01000001">
    <property type="protein sequence ID" value="GGM88773.1"/>
    <property type="molecule type" value="Genomic_DNA"/>
</dbReference>
<dbReference type="Proteomes" id="UP000653411">
    <property type="component" value="Unassembled WGS sequence"/>
</dbReference>
<gene>
    <name evidence="1" type="ORF">GCM10011578_005420</name>
</gene>
<protein>
    <recommendedName>
        <fullName evidence="3">Phytanoyl-CoA dioxygenase</fullName>
    </recommendedName>
</protein>
<dbReference type="Gene3D" id="2.60.120.620">
    <property type="entry name" value="q2cbj1_9rhob like domain"/>
    <property type="match status" value="1"/>
</dbReference>
<comment type="caution">
    <text evidence="1">The sequence shown here is derived from an EMBL/GenBank/DDBJ whole genome shotgun (WGS) entry which is preliminary data.</text>
</comment>
<evidence type="ECO:0000313" key="1">
    <source>
        <dbReference type="EMBL" id="GGM88773.1"/>
    </source>
</evidence>
<proteinExistence type="predicted"/>
<dbReference type="RefSeq" id="WP_189260874.1">
    <property type="nucleotide sequence ID" value="NZ_BMML01000001.1"/>
</dbReference>
<dbReference type="PANTHER" id="PTHR40470:SF1">
    <property type="entry name" value="PHYTANOYL-COA DIOXYGENASE FAMILY PROTEIN (AFU_ORTHOLOGUE AFUA_2G15850)"/>
    <property type="match status" value="1"/>
</dbReference>
<name>A0A917X894_9ACTN</name>
<dbReference type="AlphaFoldDB" id="A0A917X894"/>
<dbReference type="InterPro" id="IPR008775">
    <property type="entry name" value="Phytyl_CoA_dOase-like"/>
</dbReference>
<organism evidence="1 2">
    <name type="scientific">Streptomyces fuscichromogenes</name>
    <dbReference type="NCBI Taxonomy" id="1324013"/>
    <lineage>
        <taxon>Bacteria</taxon>
        <taxon>Bacillati</taxon>
        <taxon>Actinomycetota</taxon>
        <taxon>Actinomycetes</taxon>
        <taxon>Kitasatosporales</taxon>
        <taxon>Streptomycetaceae</taxon>
        <taxon>Streptomyces</taxon>
    </lineage>
</organism>